<evidence type="ECO:0000256" key="12">
    <source>
        <dbReference type="ARBA" id="ARBA00034617"/>
    </source>
</evidence>
<dbReference type="Pfam" id="PF19833">
    <property type="entry name" value="RecG_dom3_C"/>
    <property type="match status" value="1"/>
</dbReference>
<evidence type="ECO:0000256" key="2">
    <source>
        <dbReference type="ARBA" id="ARBA00017846"/>
    </source>
</evidence>
<evidence type="ECO:0000256" key="13">
    <source>
        <dbReference type="ARBA" id="ARBA00034808"/>
    </source>
</evidence>
<name>A0A381Q6R0_9ZZZZ</name>
<dbReference type="GO" id="GO:0043138">
    <property type="term" value="F:3'-5' DNA helicase activity"/>
    <property type="evidence" value="ECO:0007669"/>
    <property type="project" value="UniProtKB-EC"/>
</dbReference>
<dbReference type="InterPro" id="IPR014001">
    <property type="entry name" value="Helicase_ATP-bd"/>
</dbReference>
<evidence type="ECO:0000256" key="9">
    <source>
        <dbReference type="ARBA" id="ARBA00023172"/>
    </source>
</evidence>
<dbReference type="CDD" id="cd17992">
    <property type="entry name" value="DEXHc_RecG"/>
    <property type="match status" value="1"/>
</dbReference>
<dbReference type="CDD" id="cd04488">
    <property type="entry name" value="RecG_wedge_OBF"/>
    <property type="match status" value="1"/>
</dbReference>
<evidence type="ECO:0000259" key="17">
    <source>
        <dbReference type="PROSITE" id="PS51192"/>
    </source>
</evidence>
<dbReference type="FunFam" id="3.40.50.300:FF:000391">
    <property type="entry name" value="ATP-dependent DNA helicase RecG"/>
    <property type="match status" value="1"/>
</dbReference>
<dbReference type="PANTHER" id="PTHR47964:SF1">
    <property type="entry name" value="ATP-DEPENDENT DNA HELICASE HOMOLOG RECG, CHLOROPLASTIC"/>
    <property type="match status" value="1"/>
</dbReference>
<evidence type="ECO:0000256" key="15">
    <source>
        <dbReference type="ARBA" id="ARBA00049803"/>
    </source>
</evidence>
<protein>
    <recommendedName>
        <fullName evidence="2">ATP-dependent DNA helicase RecG</fullName>
        <ecNumber evidence="13">5.6.2.4</ecNumber>
    </recommendedName>
    <alternativeName>
        <fullName evidence="15">DNA branch migration protein RecG</fullName>
    </alternativeName>
    <alternativeName>
        <fullName evidence="16">Probable DNA 3'-5' helicase RecG</fullName>
    </alternativeName>
</protein>
<evidence type="ECO:0000256" key="1">
    <source>
        <dbReference type="ARBA" id="ARBA00007504"/>
    </source>
</evidence>
<gene>
    <name evidence="19" type="ORF">METZ01_LOCUS27875</name>
</gene>
<feature type="domain" description="Helicase ATP-binding" evidence="17">
    <location>
        <begin position="286"/>
        <end position="451"/>
    </location>
</feature>
<dbReference type="InterPro" id="IPR004609">
    <property type="entry name" value="ATP-dep_DNA_helicase_RecG"/>
</dbReference>
<keyword evidence="4" id="KW-0227">DNA damage</keyword>
<accession>A0A381Q6R0</accession>
<proteinExistence type="inferred from homology"/>
<evidence type="ECO:0000256" key="7">
    <source>
        <dbReference type="ARBA" id="ARBA00022840"/>
    </source>
</evidence>
<dbReference type="Gene3D" id="3.40.50.300">
    <property type="entry name" value="P-loop containing nucleotide triphosphate hydrolases"/>
    <property type="match status" value="2"/>
</dbReference>
<dbReference type="GO" id="GO:0005524">
    <property type="term" value="F:ATP binding"/>
    <property type="evidence" value="ECO:0007669"/>
    <property type="project" value="UniProtKB-KW"/>
</dbReference>
<dbReference type="AlphaFoldDB" id="A0A381Q6R0"/>
<sequence length="696" mass="79098">MKEQEKKLGAPLSTLSGVGPAIEKKLQNLNLYRVEDLLFLLPLRYEDRTCIIKLKDLIPGIRSLVTGEVLDAKIAFRGRRNLIVKISDGTEVLTLRFFYFSRKQYKQFETGTNVTCYGEIRRNKNTLEIIHPEYRILRPNQRPSVSKRLTPIYPTTMGIQQGRLRNLVNQAITIMRNTSPDDLLPKKTLLKLQLPSLEEALLFLHQPPAKTNLIEIEQGTNKCQLRLSFEELLAHYMSLRKIRLQSNHDKSDALINGKIRIKDFIKSLPFKLTNAQKKVNQEILGDLSKPHPMMRMIQGDVGSGKTIVAAIACLKAISSGKQVAIMAPTELLAEQHWENFSRWYKNFDIQQAWLSGNQSQRNRNEALQNIASGNAKLIIGTHALFQEKVNFFNLALIVIDEQHRFGVAQRMALRDKGIKTSAYPHQLVMTATPIPRTLAMAAYADLDTSIIDELPPGRKQIKTIVLPNTRRNEVIERVRIMCSKRQQAYWVCPLIEESENFDFQSAESIFSILQSSLQELQIGLIHGRMLSSEKEKTMHSFKNGDIHLLVATTVIEVGVDVPQANLMIIENSERMGLSQLHQLRGRVGRGGSQSHCVLLYRSPLGNIAHSRLEVLRQSSDGFLIAQRDLELRGPGELLGTRQTGLLPQYRIADLIRDAKIMPEVQNIGQQMLENNPEKAALIMYRWLGDSDRYVKV</sequence>
<dbReference type="SMART" id="SM00490">
    <property type="entry name" value="HELICc"/>
    <property type="match status" value="1"/>
</dbReference>
<evidence type="ECO:0000256" key="3">
    <source>
        <dbReference type="ARBA" id="ARBA00022741"/>
    </source>
</evidence>
<comment type="similarity">
    <text evidence="1">Belongs to the helicase family. RecG subfamily.</text>
</comment>
<dbReference type="GO" id="GO:0006310">
    <property type="term" value="P:DNA recombination"/>
    <property type="evidence" value="ECO:0007669"/>
    <property type="project" value="UniProtKB-KW"/>
</dbReference>
<dbReference type="SUPFAM" id="SSF50249">
    <property type="entry name" value="Nucleic acid-binding proteins"/>
    <property type="match status" value="1"/>
</dbReference>
<dbReference type="NCBIfam" id="NF008168">
    <property type="entry name" value="PRK10917.2-2"/>
    <property type="match status" value="1"/>
</dbReference>
<dbReference type="Gene3D" id="2.40.50.140">
    <property type="entry name" value="Nucleic acid-binding proteins"/>
    <property type="match status" value="1"/>
</dbReference>
<dbReference type="InterPro" id="IPR011545">
    <property type="entry name" value="DEAD/DEAH_box_helicase_dom"/>
</dbReference>
<evidence type="ECO:0000256" key="10">
    <source>
        <dbReference type="ARBA" id="ARBA00023204"/>
    </source>
</evidence>
<reference evidence="19" key="1">
    <citation type="submission" date="2018-05" db="EMBL/GenBank/DDBJ databases">
        <authorList>
            <person name="Lanie J.A."/>
            <person name="Ng W.-L."/>
            <person name="Kazmierczak K.M."/>
            <person name="Andrzejewski T.M."/>
            <person name="Davidsen T.M."/>
            <person name="Wayne K.J."/>
            <person name="Tettelin H."/>
            <person name="Glass J.I."/>
            <person name="Rusch D."/>
            <person name="Podicherti R."/>
            <person name="Tsui H.-C.T."/>
            <person name="Winkler M.E."/>
        </authorList>
    </citation>
    <scope>NUCLEOTIDE SEQUENCE</scope>
</reference>
<dbReference type="EC" id="5.6.2.4" evidence="13"/>
<dbReference type="Pfam" id="PF17191">
    <property type="entry name" value="RecG_wedge"/>
    <property type="match status" value="1"/>
</dbReference>
<dbReference type="InterPro" id="IPR045562">
    <property type="entry name" value="RecG_dom3_C"/>
</dbReference>
<dbReference type="InterPro" id="IPR027417">
    <property type="entry name" value="P-loop_NTPase"/>
</dbReference>
<evidence type="ECO:0000256" key="8">
    <source>
        <dbReference type="ARBA" id="ARBA00023125"/>
    </source>
</evidence>
<dbReference type="NCBIfam" id="TIGR00643">
    <property type="entry name" value="recG"/>
    <property type="match status" value="1"/>
</dbReference>
<evidence type="ECO:0000256" key="16">
    <source>
        <dbReference type="ARBA" id="ARBA00049819"/>
    </source>
</evidence>
<keyword evidence="7" id="KW-0067">ATP-binding</keyword>
<dbReference type="Pfam" id="PF00271">
    <property type="entry name" value="Helicase_C"/>
    <property type="match status" value="1"/>
</dbReference>
<feature type="domain" description="Helicase C-terminal" evidence="18">
    <location>
        <begin position="484"/>
        <end position="630"/>
    </location>
</feature>
<organism evidence="19">
    <name type="scientific">marine metagenome</name>
    <dbReference type="NCBI Taxonomy" id="408172"/>
    <lineage>
        <taxon>unclassified sequences</taxon>
        <taxon>metagenomes</taxon>
        <taxon>ecological metagenomes</taxon>
    </lineage>
</organism>
<keyword evidence="8" id="KW-0238">DNA-binding</keyword>
<evidence type="ECO:0000259" key="18">
    <source>
        <dbReference type="PROSITE" id="PS51194"/>
    </source>
</evidence>
<dbReference type="EMBL" id="UINC01001230">
    <property type="protein sequence ID" value="SUZ75021.1"/>
    <property type="molecule type" value="Genomic_DNA"/>
</dbReference>
<dbReference type="SMART" id="SM00487">
    <property type="entry name" value="DEXDc"/>
    <property type="match status" value="1"/>
</dbReference>
<keyword evidence="10" id="KW-0234">DNA repair</keyword>
<comment type="catalytic activity">
    <reaction evidence="12">
        <text>Couples ATP hydrolysis with the unwinding of duplex DNA by translocating in the 3'-5' direction.</text>
        <dbReference type="EC" id="5.6.2.4"/>
    </reaction>
</comment>
<evidence type="ECO:0000256" key="5">
    <source>
        <dbReference type="ARBA" id="ARBA00022801"/>
    </source>
</evidence>
<evidence type="ECO:0000256" key="4">
    <source>
        <dbReference type="ARBA" id="ARBA00022763"/>
    </source>
</evidence>
<keyword evidence="3" id="KW-0547">Nucleotide-binding</keyword>
<dbReference type="SUPFAM" id="SSF52540">
    <property type="entry name" value="P-loop containing nucleoside triphosphate hydrolases"/>
    <property type="match status" value="2"/>
</dbReference>
<dbReference type="InterPro" id="IPR012340">
    <property type="entry name" value="NA-bd_OB-fold"/>
</dbReference>
<keyword evidence="6" id="KW-0347">Helicase</keyword>
<dbReference type="InterPro" id="IPR033454">
    <property type="entry name" value="RecG_wedge"/>
</dbReference>
<dbReference type="NCBIfam" id="NF008163">
    <property type="entry name" value="PRK10917.1-1"/>
    <property type="match status" value="1"/>
</dbReference>
<dbReference type="InterPro" id="IPR047112">
    <property type="entry name" value="RecG/Mfd"/>
</dbReference>
<dbReference type="NCBIfam" id="NF008165">
    <property type="entry name" value="PRK10917.1-3"/>
    <property type="match status" value="1"/>
</dbReference>
<evidence type="ECO:0000256" key="11">
    <source>
        <dbReference type="ARBA" id="ARBA00023235"/>
    </source>
</evidence>
<dbReference type="Pfam" id="PF00270">
    <property type="entry name" value="DEAD"/>
    <property type="match status" value="1"/>
</dbReference>
<keyword evidence="9" id="KW-0233">DNA recombination</keyword>
<keyword evidence="5" id="KW-0378">Hydrolase</keyword>
<evidence type="ECO:0000256" key="6">
    <source>
        <dbReference type="ARBA" id="ARBA00022806"/>
    </source>
</evidence>
<evidence type="ECO:0000256" key="14">
    <source>
        <dbReference type="ARBA" id="ARBA00048988"/>
    </source>
</evidence>
<evidence type="ECO:0000313" key="19">
    <source>
        <dbReference type="EMBL" id="SUZ75021.1"/>
    </source>
</evidence>
<dbReference type="PROSITE" id="PS51192">
    <property type="entry name" value="HELICASE_ATP_BIND_1"/>
    <property type="match status" value="1"/>
</dbReference>
<dbReference type="InterPro" id="IPR001650">
    <property type="entry name" value="Helicase_C-like"/>
</dbReference>
<dbReference type="PROSITE" id="PS51194">
    <property type="entry name" value="HELICASE_CTER"/>
    <property type="match status" value="1"/>
</dbReference>
<keyword evidence="11" id="KW-0413">Isomerase</keyword>
<dbReference type="PANTHER" id="PTHR47964">
    <property type="entry name" value="ATP-DEPENDENT DNA HELICASE HOMOLOG RECG, CHLOROPLASTIC"/>
    <property type="match status" value="1"/>
</dbReference>
<dbReference type="GO" id="GO:0016787">
    <property type="term" value="F:hydrolase activity"/>
    <property type="evidence" value="ECO:0007669"/>
    <property type="project" value="UniProtKB-KW"/>
</dbReference>
<dbReference type="GO" id="GO:0006281">
    <property type="term" value="P:DNA repair"/>
    <property type="evidence" value="ECO:0007669"/>
    <property type="project" value="UniProtKB-KW"/>
</dbReference>
<dbReference type="GO" id="GO:0003677">
    <property type="term" value="F:DNA binding"/>
    <property type="evidence" value="ECO:0007669"/>
    <property type="project" value="UniProtKB-KW"/>
</dbReference>
<comment type="catalytic activity">
    <reaction evidence="14">
        <text>ATP + H2O = ADP + phosphate + H(+)</text>
        <dbReference type="Rhea" id="RHEA:13065"/>
        <dbReference type="ChEBI" id="CHEBI:15377"/>
        <dbReference type="ChEBI" id="CHEBI:15378"/>
        <dbReference type="ChEBI" id="CHEBI:30616"/>
        <dbReference type="ChEBI" id="CHEBI:43474"/>
        <dbReference type="ChEBI" id="CHEBI:456216"/>
        <dbReference type="EC" id="5.6.2.4"/>
    </reaction>
</comment>